<gene>
    <name evidence="1" type="ORF">JCM9152_573</name>
</gene>
<dbReference type="Proteomes" id="UP000018895">
    <property type="component" value="Unassembled WGS sequence"/>
</dbReference>
<keyword evidence="1" id="KW-0282">Flagellum</keyword>
<dbReference type="AlphaFoldDB" id="W4QC09"/>
<dbReference type="OrthoDB" id="5244399at2"/>
<dbReference type="EMBL" id="BAUU01000003">
    <property type="protein sequence ID" value="GAE29228.1"/>
    <property type="molecule type" value="Genomic_DNA"/>
</dbReference>
<dbReference type="RefSeq" id="WP_035340546.1">
    <property type="nucleotide sequence ID" value="NZ_BAUU01000003.1"/>
</dbReference>
<dbReference type="Pfam" id="PF01312">
    <property type="entry name" value="Bac_export_2"/>
    <property type="match status" value="1"/>
</dbReference>
<evidence type="ECO:0000313" key="2">
    <source>
        <dbReference type="Proteomes" id="UP000018895"/>
    </source>
</evidence>
<sequence length="95" mass="10789">MSEQNSKRKQAVALRYDPTREPAPKVMAKGKGYVAEEIIARAKEHAIPLQEDASLVELLSQLEIHQAIPNELYEVVAEVFSYIYQVDQHRSTHGE</sequence>
<dbReference type="InterPro" id="IPR029025">
    <property type="entry name" value="T3SS_substrate_exporter_C"/>
</dbReference>
<keyword evidence="1" id="KW-0966">Cell projection</keyword>
<keyword evidence="1" id="KW-0969">Cilium</keyword>
<reference evidence="1" key="1">
    <citation type="journal article" date="2014" name="Genome Announc.">
        <title>Draft Genome Sequences of Three Alkaliphilic Bacillus Strains, Bacillus wakoensis JCM 9140T, Bacillus akibai JCM 9157T, and Bacillus hemicellulosilyticus JCM 9152T.</title>
        <authorList>
            <person name="Yuki M."/>
            <person name="Oshima K."/>
            <person name="Suda W."/>
            <person name="Oshida Y."/>
            <person name="Kitamura K."/>
            <person name="Iida T."/>
            <person name="Hattori M."/>
            <person name="Ohkuma M."/>
        </authorList>
    </citation>
    <scope>NUCLEOTIDE SEQUENCE [LARGE SCALE GENOMIC DNA]</scope>
    <source>
        <strain evidence="1">JCM 9152</strain>
    </source>
</reference>
<comment type="caution">
    <text evidence="1">The sequence shown here is derived from an EMBL/GenBank/DDBJ whole genome shotgun (WGS) entry which is preliminary data.</text>
</comment>
<dbReference type="PANTHER" id="PTHR30531">
    <property type="entry name" value="FLAGELLAR BIOSYNTHETIC PROTEIN FLHB"/>
    <property type="match status" value="1"/>
</dbReference>
<name>W4QC09_9BACI</name>
<accession>W4QC09</accession>
<evidence type="ECO:0000313" key="1">
    <source>
        <dbReference type="EMBL" id="GAE29228.1"/>
    </source>
</evidence>
<dbReference type="Gene3D" id="3.40.1690.10">
    <property type="entry name" value="secretion proteins EscU"/>
    <property type="match status" value="1"/>
</dbReference>
<dbReference type="PANTHER" id="PTHR30531:SF12">
    <property type="entry name" value="FLAGELLAR BIOSYNTHETIC PROTEIN FLHB"/>
    <property type="match status" value="1"/>
</dbReference>
<dbReference type="GO" id="GO:0005886">
    <property type="term" value="C:plasma membrane"/>
    <property type="evidence" value="ECO:0007669"/>
    <property type="project" value="TreeGrafter"/>
</dbReference>
<dbReference type="GO" id="GO:0009306">
    <property type="term" value="P:protein secretion"/>
    <property type="evidence" value="ECO:0007669"/>
    <property type="project" value="InterPro"/>
</dbReference>
<protein>
    <submittedName>
        <fullName evidence="1">Flagellar biosynthesis protein FlhB</fullName>
    </submittedName>
</protein>
<dbReference type="InterPro" id="IPR006135">
    <property type="entry name" value="T3SS_substrate_exporter"/>
</dbReference>
<proteinExistence type="predicted"/>
<dbReference type="SUPFAM" id="SSF160544">
    <property type="entry name" value="EscU C-terminal domain-like"/>
    <property type="match status" value="1"/>
</dbReference>
<keyword evidence="2" id="KW-1185">Reference proteome</keyword>
<dbReference type="STRING" id="1236971.JCM9152_573"/>
<organism evidence="1 2">
    <name type="scientific">Halalkalibacter hemicellulosilyticusJCM 9152</name>
    <dbReference type="NCBI Taxonomy" id="1236971"/>
    <lineage>
        <taxon>Bacteria</taxon>
        <taxon>Bacillati</taxon>
        <taxon>Bacillota</taxon>
        <taxon>Bacilli</taxon>
        <taxon>Bacillales</taxon>
        <taxon>Bacillaceae</taxon>
        <taxon>Halalkalibacter</taxon>
    </lineage>
</organism>